<dbReference type="Gene3D" id="3.40.50.1400">
    <property type="match status" value="2"/>
</dbReference>
<dbReference type="EMBL" id="JAMZFT010000001">
    <property type="protein sequence ID" value="MCP1335497.1"/>
    <property type="molecule type" value="Genomic_DNA"/>
</dbReference>
<dbReference type="Proteomes" id="UP001055804">
    <property type="component" value="Unassembled WGS sequence"/>
</dbReference>
<evidence type="ECO:0000313" key="4">
    <source>
        <dbReference type="Proteomes" id="UP001055804"/>
    </source>
</evidence>
<dbReference type="RefSeq" id="WP_269332069.1">
    <property type="nucleotide sequence ID" value="NZ_JAMZFT010000001.1"/>
</dbReference>
<dbReference type="GO" id="GO:0046872">
    <property type="term" value="F:metal ion binding"/>
    <property type="evidence" value="ECO:0007669"/>
    <property type="project" value="UniProtKB-KW"/>
</dbReference>
<comment type="caution">
    <text evidence="3">The sequence shown here is derived from an EMBL/GenBank/DDBJ whole genome shotgun (WGS) entry which is preliminary data.</text>
</comment>
<dbReference type="SUPFAM" id="SSF53800">
    <property type="entry name" value="Chelatase"/>
    <property type="match status" value="1"/>
</dbReference>
<keyword evidence="2" id="KW-0456">Lyase</keyword>
<evidence type="ECO:0008006" key="5">
    <source>
        <dbReference type="Google" id="ProtNLM"/>
    </source>
</evidence>
<proteinExistence type="predicted"/>
<gene>
    <name evidence="3" type="ORF">NJQ99_03655</name>
</gene>
<dbReference type="Pfam" id="PF01903">
    <property type="entry name" value="CbiX"/>
    <property type="match status" value="1"/>
</dbReference>
<keyword evidence="4" id="KW-1185">Reference proteome</keyword>
<dbReference type="CDD" id="cd03416">
    <property type="entry name" value="CbiX_SirB_N"/>
    <property type="match status" value="1"/>
</dbReference>
<organism evidence="3 4">
    <name type="scientific">Futiania mangrovi</name>
    <dbReference type="NCBI Taxonomy" id="2959716"/>
    <lineage>
        <taxon>Bacteria</taxon>
        <taxon>Pseudomonadati</taxon>
        <taxon>Pseudomonadota</taxon>
        <taxon>Alphaproteobacteria</taxon>
        <taxon>Futianiales</taxon>
        <taxon>Futianiaceae</taxon>
        <taxon>Futiania</taxon>
    </lineage>
</organism>
<keyword evidence="1" id="KW-0479">Metal-binding</keyword>
<reference evidence="3" key="1">
    <citation type="submission" date="2022-06" db="EMBL/GenBank/DDBJ databases">
        <title>Isolation and Genomics of Futiania mangrovii gen. nov., sp. nov., a Rare and Metabolically-versatile member in the Class Alphaproteobacteria.</title>
        <authorList>
            <person name="Liu L."/>
            <person name="Huang W.-C."/>
            <person name="Pan J."/>
            <person name="Li J."/>
            <person name="Huang Y."/>
            <person name="Du H."/>
            <person name="Liu Y."/>
            <person name="Li M."/>
        </authorList>
    </citation>
    <scope>NUCLEOTIDE SEQUENCE</scope>
    <source>
        <strain evidence="3">FT118</strain>
    </source>
</reference>
<dbReference type="AlphaFoldDB" id="A0A9J6PAN6"/>
<accession>A0A9J6PAN6</accession>
<dbReference type="PANTHER" id="PTHR33542:SF3">
    <property type="entry name" value="SIROHYDROCHLORIN FERROCHELATASE, CHLOROPLASTIC"/>
    <property type="match status" value="1"/>
</dbReference>
<protein>
    <recommendedName>
        <fullName evidence="5">Cobalamin biosynthesis protein CbiX</fullName>
    </recommendedName>
</protein>
<evidence type="ECO:0000313" key="3">
    <source>
        <dbReference type="EMBL" id="MCP1335497.1"/>
    </source>
</evidence>
<sequence>MERADTAGAAVLVAHGSPSDPVTQEAAVQALARAVAAELPGVWAVRAATLAADGALERVFDGLASGACVFPLFMSDGWFVGTALPRRLQALGRGGARILTPLGMLPAFHDLCAELVLAAIAAEGWRPDDTAVILAAHGSRRGEVPARRTREAAEAIASRAGVRSVQPGFVEQAPFLADTLRAAPPQALCLPFFAADAGHVTHDLPAAVAASGFRGPVLPAAGTAPGVVRIVARALCEIPRSDGS</sequence>
<dbReference type="GO" id="GO:0016829">
    <property type="term" value="F:lyase activity"/>
    <property type="evidence" value="ECO:0007669"/>
    <property type="project" value="UniProtKB-KW"/>
</dbReference>
<name>A0A9J6PAN6_9PROT</name>
<evidence type="ECO:0000256" key="1">
    <source>
        <dbReference type="ARBA" id="ARBA00022723"/>
    </source>
</evidence>
<evidence type="ECO:0000256" key="2">
    <source>
        <dbReference type="ARBA" id="ARBA00023239"/>
    </source>
</evidence>
<dbReference type="InterPro" id="IPR050963">
    <property type="entry name" value="Sirohydro_Cobaltochel/CbiX"/>
</dbReference>
<dbReference type="PANTHER" id="PTHR33542">
    <property type="entry name" value="SIROHYDROCHLORIN FERROCHELATASE, CHLOROPLASTIC"/>
    <property type="match status" value="1"/>
</dbReference>
<dbReference type="InterPro" id="IPR002762">
    <property type="entry name" value="CbiX-like"/>
</dbReference>